<evidence type="ECO:0000313" key="4">
    <source>
        <dbReference type="EMBL" id="KAL2325457.1"/>
    </source>
</evidence>
<name>A0ABD1LPL5_9FABA</name>
<feature type="transmembrane region" description="Helical" evidence="3">
    <location>
        <begin position="550"/>
        <end position="571"/>
    </location>
</feature>
<comment type="caution">
    <text evidence="4">The sequence shown here is derived from an EMBL/GenBank/DDBJ whole genome shotgun (WGS) entry which is preliminary data.</text>
</comment>
<keyword evidence="3" id="KW-0812">Transmembrane</keyword>
<organism evidence="4 5">
    <name type="scientific">Flemingia macrophylla</name>
    <dbReference type="NCBI Taxonomy" id="520843"/>
    <lineage>
        <taxon>Eukaryota</taxon>
        <taxon>Viridiplantae</taxon>
        <taxon>Streptophyta</taxon>
        <taxon>Embryophyta</taxon>
        <taxon>Tracheophyta</taxon>
        <taxon>Spermatophyta</taxon>
        <taxon>Magnoliopsida</taxon>
        <taxon>eudicotyledons</taxon>
        <taxon>Gunneridae</taxon>
        <taxon>Pentapetalae</taxon>
        <taxon>rosids</taxon>
        <taxon>fabids</taxon>
        <taxon>Fabales</taxon>
        <taxon>Fabaceae</taxon>
        <taxon>Papilionoideae</taxon>
        <taxon>50 kb inversion clade</taxon>
        <taxon>NPAAA clade</taxon>
        <taxon>indigoferoid/millettioid clade</taxon>
        <taxon>Phaseoleae</taxon>
        <taxon>Flemingia</taxon>
    </lineage>
</organism>
<keyword evidence="5" id="KW-1185">Reference proteome</keyword>
<reference evidence="4 5" key="1">
    <citation type="submission" date="2024-08" db="EMBL/GenBank/DDBJ databases">
        <title>Insights into the chromosomal genome structure of Flemingia macrophylla.</title>
        <authorList>
            <person name="Ding Y."/>
            <person name="Zhao Y."/>
            <person name="Bi W."/>
            <person name="Wu M."/>
            <person name="Zhao G."/>
            <person name="Gong Y."/>
            <person name="Li W."/>
            <person name="Zhang P."/>
        </authorList>
    </citation>
    <scope>NUCLEOTIDE SEQUENCE [LARGE SCALE GENOMIC DNA]</scope>
    <source>
        <strain evidence="4">DYQJB</strain>
        <tissue evidence="4">Leaf</tissue>
    </source>
</reference>
<sequence>MINSHGVYISNPVCGVWCVYKRWLLSKRKEKKRKRKGKTLKTLFDMAKKKVSHKSHSENLKQQKPPTTPPLPMASDDAVQILNLKNLNAVLLKETTHRRQQIDSLHSALCRSAVSSDVLSVFIQTHVADFNHRLHALLAHSNSDHARLRDNLAAERNLREQAAKLLSEREAFFSRKLGALEDLQRERDSALASSRHSLSAVEALKEELRAVTRERDEIKSVSDVRAGEIAALKDLSECLKKEEVLARDKILRLEENLGLALRREEEMTAEVAALLKEKKGIESAVDLLSRQKSSVMDDLVAVRRELKEKKHELDEAVKLSDEMEQVKVNCESEIVELRRQVDESKGCCRKVEEENEKLLLEVKRCRDAVFEMENMKRRFDEENEQLLSEVKRFRDAVDEALIEKESIGKLFDGERKKVDKLELAVAGTKEVVAKTEAELGKVRSERDKLFQKEKMLEGNVSALREKNGALESKLEEALALLKTTAAALVCQVKDRGEEDGNVVVGEIDPYVQELDAIKKAFKSKDETVDDMKKQIVSLNRSVERAQKSKNLWTVISSATTIFVAVLTAYVARAR</sequence>
<dbReference type="Proteomes" id="UP001603857">
    <property type="component" value="Unassembled WGS sequence"/>
</dbReference>
<proteinExistence type="predicted"/>
<evidence type="ECO:0000256" key="1">
    <source>
        <dbReference type="SAM" id="Coils"/>
    </source>
</evidence>
<gene>
    <name evidence="4" type="ORF">Fmac_024515</name>
</gene>
<evidence type="ECO:0000256" key="2">
    <source>
        <dbReference type="SAM" id="MobiDB-lite"/>
    </source>
</evidence>
<accession>A0ABD1LPL5</accession>
<keyword evidence="1" id="KW-0175">Coiled coil</keyword>
<keyword evidence="3" id="KW-0472">Membrane</keyword>
<protein>
    <submittedName>
        <fullName evidence="4">Uncharacterized protein</fullName>
    </submittedName>
</protein>
<evidence type="ECO:0000313" key="5">
    <source>
        <dbReference type="Proteomes" id="UP001603857"/>
    </source>
</evidence>
<dbReference type="AlphaFoldDB" id="A0ABD1LPL5"/>
<keyword evidence="3" id="KW-1133">Transmembrane helix</keyword>
<dbReference type="EMBL" id="JBGMDY010000008">
    <property type="protein sequence ID" value="KAL2325457.1"/>
    <property type="molecule type" value="Genomic_DNA"/>
</dbReference>
<feature type="coiled-coil region" evidence="1">
    <location>
        <begin position="296"/>
        <end position="480"/>
    </location>
</feature>
<feature type="region of interest" description="Disordered" evidence="2">
    <location>
        <begin position="48"/>
        <end position="72"/>
    </location>
</feature>
<evidence type="ECO:0000256" key="3">
    <source>
        <dbReference type="SAM" id="Phobius"/>
    </source>
</evidence>